<protein>
    <submittedName>
        <fullName evidence="1">Uncharacterized protein</fullName>
    </submittedName>
</protein>
<name>A0A921E6W6_9BACT</name>
<proteinExistence type="predicted"/>
<accession>A0A921E6W6</accession>
<reference evidence="1" key="2">
    <citation type="submission" date="2021-09" db="EMBL/GenBank/DDBJ databases">
        <authorList>
            <person name="Gilroy R."/>
        </authorList>
    </citation>
    <scope>NUCLEOTIDE SEQUENCE</scope>
    <source>
        <strain evidence="1">4100</strain>
    </source>
</reference>
<reference evidence="1" key="1">
    <citation type="journal article" date="2021" name="PeerJ">
        <title>Extensive microbial diversity within the chicken gut microbiome revealed by metagenomics and culture.</title>
        <authorList>
            <person name="Gilroy R."/>
            <person name="Ravi A."/>
            <person name="Getino M."/>
            <person name="Pursley I."/>
            <person name="Horton D.L."/>
            <person name="Alikhan N.F."/>
            <person name="Baker D."/>
            <person name="Gharbi K."/>
            <person name="Hall N."/>
            <person name="Watson M."/>
            <person name="Adriaenssens E.M."/>
            <person name="Foster-Nyarko E."/>
            <person name="Jarju S."/>
            <person name="Secka A."/>
            <person name="Antonio M."/>
            <person name="Oren A."/>
            <person name="Chaudhuri R.R."/>
            <person name="La Ragione R."/>
            <person name="Hildebrand F."/>
            <person name="Pallen M.J."/>
        </authorList>
    </citation>
    <scope>NUCLEOTIDE SEQUENCE</scope>
    <source>
        <strain evidence="1">4100</strain>
    </source>
</reference>
<comment type="caution">
    <text evidence="1">The sequence shown here is derived from an EMBL/GenBank/DDBJ whole genome shotgun (WGS) entry which is preliminary data.</text>
</comment>
<evidence type="ECO:0000313" key="2">
    <source>
        <dbReference type="Proteomes" id="UP000711407"/>
    </source>
</evidence>
<gene>
    <name evidence="1" type="ORF">K8V47_01455</name>
</gene>
<dbReference type="Proteomes" id="UP000711407">
    <property type="component" value="Unassembled WGS sequence"/>
</dbReference>
<dbReference type="AlphaFoldDB" id="A0A921E6W6"/>
<sequence length="125" mass="14325">MTEDDMKRLSKDTDGLLTYEYIANHIGDENLDISRLTDNMIKVDLTGQFVVSAARYLAAIDPHGFSGAIDRLVKAAIDKDREHRYIPDLLPSLWGVDYETRAEELIRTDDNFRRIHKRVFASGKI</sequence>
<dbReference type="EMBL" id="DYXT01000011">
    <property type="protein sequence ID" value="HJE38419.1"/>
    <property type="molecule type" value="Genomic_DNA"/>
</dbReference>
<evidence type="ECO:0000313" key="1">
    <source>
        <dbReference type="EMBL" id="HJE38419.1"/>
    </source>
</evidence>
<organism evidence="1 2">
    <name type="scientific">Candidatus Amulumruptor caecigallinarius</name>
    <dbReference type="NCBI Taxonomy" id="2109911"/>
    <lineage>
        <taxon>Bacteria</taxon>
        <taxon>Pseudomonadati</taxon>
        <taxon>Bacteroidota</taxon>
        <taxon>Bacteroidia</taxon>
        <taxon>Bacteroidales</taxon>
        <taxon>Muribaculaceae</taxon>
        <taxon>Candidatus Amulumruptor</taxon>
    </lineage>
</organism>